<keyword evidence="3" id="KW-1185">Reference proteome</keyword>
<dbReference type="Gene3D" id="3.40.50.300">
    <property type="entry name" value="P-loop containing nucleotide triphosphate hydrolases"/>
    <property type="match status" value="1"/>
</dbReference>
<dbReference type="InterPro" id="IPR027417">
    <property type="entry name" value="P-loop_NTPase"/>
</dbReference>
<proteinExistence type="predicted"/>
<dbReference type="SUPFAM" id="SSF52540">
    <property type="entry name" value="P-loop containing nucleoside triphosphate hydrolases"/>
    <property type="match status" value="1"/>
</dbReference>
<dbReference type="PANTHER" id="PTHR12788">
    <property type="entry name" value="PROTEIN-TYROSINE SULFOTRANSFERASE 2"/>
    <property type="match status" value="1"/>
</dbReference>
<accession>A0A837NB53</accession>
<dbReference type="Pfam" id="PF13469">
    <property type="entry name" value="Sulfotransfer_3"/>
    <property type="match status" value="1"/>
</dbReference>
<dbReference type="EMBL" id="LHSG01000015">
    <property type="protein sequence ID" value="KPD22106.1"/>
    <property type="molecule type" value="Genomic_DNA"/>
</dbReference>
<name>A0A837NB53_9GAMM</name>
<reference evidence="2 3" key="1">
    <citation type="submission" date="2015-08" db="EMBL/GenBank/DDBJ databases">
        <title>Genome sequencing and assembly of the deep-sea bacterium Idiomarina zobellii.</title>
        <authorList>
            <person name="Mithoefer S.D."/>
            <person name="Rheaume B.A."/>
            <person name="MacLea K.S."/>
        </authorList>
    </citation>
    <scope>NUCLEOTIDE SEQUENCE [LARGE SCALE GENOMIC DNA]</scope>
    <source>
        <strain evidence="2 3">KMM 231</strain>
    </source>
</reference>
<evidence type="ECO:0000313" key="3">
    <source>
        <dbReference type="Proteomes" id="UP000053030"/>
    </source>
</evidence>
<organism evidence="2 3">
    <name type="scientific">Idiomarina zobellii</name>
    <dbReference type="NCBI Taxonomy" id="86103"/>
    <lineage>
        <taxon>Bacteria</taxon>
        <taxon>Pseudomonadati</taxon>
        <taxon>Pseudomonadota</taxon>
        <taxon>Gammaproteobacteria</taxon>
        <taxon>Alteromonadales</taxon>
        <taxon>Idiomarinaceae</taxon>
        <taxon>Idiomarina</taxon>
    </lineage>
</organism>
<gene>
    <name evidence="2" type="ORF">AFK76_11305</name>
</gene>
<dbReference type="RefSeq" id="WP_053954392.1">
    <property type="nucleotide sequence ID" value="NZ_FNCB01000016.1"/>
</dbReference>
<protein>
    <recommendedName>
        <fullName evidence="4">Sulfotransferase family protein</fullName>
    </recommendedName>
</protein>
<evidence type="ECO:0000256" key="1">
    <source>
        <dbReference type="ARBA" id="ARBA00022679"/>
    </source>
</evidence>
<dbReference type="GO" id="GO:0008476">
    <property type="term" value="F:protein-tyrosine sulfotransferase activity"/>
    <property type="evidence" value="ECO:0007669"/>
    <property type="project" value="InterPro"/>
</dbReference>
<dbReference type="Proteomes" id="UP000053030">
    <property type="component" value="Unassembled WGS sequence"/>
</dbReference>
<evidence type="ECO:0000313" key="2">
    <source>
        <dbReference type="EMBL" id="KPD22106.1"/>
    </source>
</evidence>
<dbReference type="OrthoDB" id="9815894at2"/>
<dbReference type="PANTHER" id="PTHR12788:SF10">
    <property type="entry name" value="PROTEIN-TYROSINE SULFOTRANSFERASE"/>
    <property type="match status" value="1"/>
</dbReference>
<evidence type="ECO:0008006" key="4">
    <source>
        <dbReference type="Google" id="ProtNLM"/>
    </source>
</evidence>
<keyword evidence="1" id="KW-0808">Transferase</keyword>
<comment type="caution">
    <text evidence="2">The sequence shown here is derived from an EMBL/GenBank/DDBJ whole genome shotgun (WGS) entry which is preliminary data.</text>
</comment>
<sequence>MHRTPPFFILGNPRSGTSLFRLMLNNHPKIAVPPECGFCEWLYEEFAGTKLNIKIYGDFLRKVFSTKKFETWELDFDEVFSLIIENKPTTYQELVLEIYRAYANKANKKAELFGDKNNYYISRVRKLEKIFPECRKIFIVRDGRDVACSYLDLSNKKLNSRYKPNLTADIKDIAEEWKKSVEVMLQWVNKGAIYIRYEDLVNSPINTLKEVCDFLSVTFSEEMLAFYKNNDEPNEFKGWKDKTFMPLADSSVGRYKRDLSEKQLIDFESVASDRLELLGYSL</sequence>
<dbReference type="InterPro" id="IPR026634">
    <property type="entry name" value="TPST-like"/>
</dbReference>
<dbReference type="AlphaFoldDB" id="A0A837NB53"/>